<sequence>MPIQFGVHVQLSLAHAKVNFVGNADLIMTKAAD</sequence>
<accession>A0A3B1ANN7</accession>
<dbReference type="AlphaFoldDB" id="A0A3B1ANN7"/>
<protein>
    <submittedName>
        <fullName evidence="1">Uncharacterized protein</fullName>
    </submittedName>
</protein>
<dbReference type="EMBL" id="UOFX01000025">
    <property type="protein sequence ID" value="VAX07556.1"/>
    <property type="molecule type" value="Genomic_DNA"/>
</dbReference>
<reference evidence="1" key="1">
    <citation type="submission" date="2018-06" db="EMBL/GenBank/DDBJ databases">
        <authorList>
            <person name="Zhirakovskaya E."/>
        </authorList>
    </citation>
    <scope>NUCLEOTIDE SEQUENCE</scope>
</reference>
<evidence type="ECO:0000313" key="1">
    <source>
        <dbReference type="EMBL" id="VAX07556.1"/>
    </source>
</evidence>
<organism evidence="1">
    <name type="scientific">hydrothermal vent metagenome</name>
    <dbReference type="NCBI Taxonomy" id="652676"/>
    <lineage>
        <taxon>unclassified sequences</taxon>
        <taxon>metagenomes</taxon>
        <taxon>ecological metagenomes</taxon>
    </lineage>
</organism>
<name>A0A3B1ANN7_9ZZZZ</name>
<gene>
    <name evidence="1" type="ORF">MNBD_GAMMA26-389</name>
</gene>
<proteinExistence type="predicted"/>